<proteinExistence type="predicted"/>
<evidence type="ECO:0000313" key="2">
    <source>
        <dbReference type="Proteomes" id="UP001232148"/>
    </source>
</evidence>
<keyword evidence="2" id="KW-1185">Reference proteome</keyword>
<dbReference type="EMBL" id="MU842827">
    <property type="protein sequence ID" value="KAK2032867.1"/>
    <property type="molecule type" value="Genomic_DNA"/>
</dbReference>
<dbReference type="AlphaFoldDB" id="A0AAD9HQX8"/>
<evidence type="ECO:0000313" key="1">
    <source>
        <dbReference type="EMBL" id="KAK2032867.1"/>
    </source>
</evidence>
<sequence>MPLPISRTCGRRSLTHRTRGRTLIYYFLTTPLLQSAFPPRGWYPEPAAPHRTHTTLMFGRLVVARLTRSCYPCSLIY</sequence>
<accession>A0AAD9HQX8</accession>
<name>A0AAD9HQX8_9PEZI</name>
<protein>
    <submittedName>
        <fullName evidence="1">Uncharacterized protein</fullName>
    </submittedName>
</protein>
<organism evidence="1 2">
    <name type="scientific">Colletotrichum zoysiae</name>
    <dbReference type="NCBI Taxonomy" id="1216348"/>
    <lineage>
        <taxon>Eukaryota</taxon>
        <taxon>Fungi</taxon>
        <taxon>Dikarya</taxon>
        <taxon>Ascomycota</taxon>
        <taxon>Pezizomycotina</taxon>
        <taxon>Sordariomycetes</taxon>
        <taxon>Hypocreomycetidae</taxon>
        <taxon>Glomerellales</taxon>
        <taxon>Glomerellaceae</taxon>
        <taxon>Colletotrichum</taxon>
        <taxon>Colletotrichum graminicola species complex</taxon>
    </lineage>
</organism>
<dbReference type="Proteomes" id="UP001232148">
    <property type="component" value="Unassembled WGS sequence"/>
</dbReference>
<gene>
    <name evidence="1" type="ORF">LX32DRAFT_158358</name>
</gene>
<comment type="caution">
    <text evidence="1">The sequence shown here is derived from an EMBL/GenBank/DDBJ whole genome shotgun (WGS) entry which is preliminary data.</text>
</comment>
<reference evidence="1" key="1">
    <citation type="submission" date="2021-06" db="EMBL/GenBank/DDBJ databases">
        <title>Comparative genomics, transcriptomics and evolutionary studies reveal genomic signatures of adaptation to plant cell wall in hemibiotrophic fungi.</title>
        <authorList>
            <consortium name="DOE Joint Genome Institute"/>
            <person name="Baroncelli R."/>
            <person name="Diaz J.F."/>
            <person name="Benocci T."/>
            <person name="Peng M."/>
            <person name="Battaglia E."/>
            <person name="Haridas S."/>
            <person name="Andreopoulos W."/>
            <person name="Labutti K."/>
            <person name="Pangilinan J."/>
            <person name="Floch G.L."/>
            <person name="Makela M.R."/>
            <person name="Henrissat B."/>
            <person name="Grigoriev I.V."/>
            <person name="Crouch J.A."/>
            <person name="De Vries R.P."/>
            <person name="Sukno S.A."/>
            <person name="Thon M.R."/>
        </authorList>
    </citation>
    <scope>NUCLEOTIDE SEQUENCE</scope>
    <source>
        <strain evidence="1">MAFF235873</strain>
    </source>
</reference>